<comment type="caution">
    <text evidence="1">The sequence shown here is derived from an EMBL/GenBank/DDBJ whole genome shotgun (WGS) entry which is preliminary data.</text>
</comment>
<evidence type="ECO:0000313" key="2">
    <source>
        <dbReference type="Proteomes" id="UP001279734"/>
    </source>
</evidence>
<gene>
    <name evidence="1" type="ORF">Nepgr_004916</name>
</gene>
<evidence type="ECO:0000313" key="1">
    <source>
        <dbReference type="EMBL" id="GMH03077.1"/>
    </source>
</evidence>
<organism evidence="1 2">
    <name type="scientific">Nepenthes gracilis</name>
    <name type="common">Slender pitcher plant</name>
    <dbReference type="NCBI Taxonomy" id="150966"/>
    <lineage>
        <taxon>Eukaryota</taxon>
        <taxon>Viridiplantae</taxon>
        <taxon>Streptophyta</taxon>
        <taxon>Embryophyta</taxon>
        <taxon>Tracheophyta</taxon>
        <taxon>Spermatophyta</taxon>
        <taxon>Magnoliopsida</taxon>
        <taxon>eudicotyledons</taxon>
        <taxon>Gunneridae</taxon>
        <taxon>Pentapetalae</taxon>
        <taxon>Caryophyllales</taxon>
        <taxon>Nepenthaceae</taxon>
        <taxon>Nepenthes</taxon>
    </lineage>
</organism>
<reference evidence="1" key="1">
    <citation type="submission" date="2023-05" db="EMBL/GenBank/DDBJ databases">
        <title>Nepenthes gracilis genome sequencing.</title>
        <authorList>
            <person name="Fukushima K."/>
        </authorList>
    </citation>
    <scope>NUCLEOTIDE SEQUENCE</scope>
    <source>
        <strain evidence="1">SING2019-196</strain>
    </source>
</reference>
<keyword evidence="2" id="KW-1185">Reference proteome</keyword>
<sequence>MEVHKLTHIERPQFRNKPTAMIQQIRQRVRIWFSSTQIIGLRIPGVAMLQPIESGSEEIEIFNSRSVTRATRRSGRLFALNLRGNVSAHDCEQLSVRLVQNFDCDSSEVVEISHGIRVRAMFRHVRCEFHLHPPLFGSIGFVVYSTDLGGNVNGDLREGASMW</sequence>
<name>A0AAD3S2I0_NEPGR</name>
<accession>A0AAD3S2I0</accession>
<dbReference type="AlphaFoldDB" id="A0AAD3S2I0"/>
<proteinExistence type="predicted"/>
<dbReference type="EMBL" id="BSYO01000004">
    <property type="protein sequence ID" value="GMH03077.1"/>
    <property type="molecule type" value="Genomic_DNA"/>
</dbReference>
<protein>
    <submittedName>
        <fullName evidence="1">Uncharacterized protein</fullName>
    </submittedName>
</protein>
<dbReference type="Proteomes" id="UP001279734">
    <property type="component" value="Unassembled WGS sequence"/>
</dbReference>